<comment type="caution">
    <text evidence="6">Lacks conserved residue(s) required for the propagation of feature annotation.</text>
</comment>
<feature type="active site" evidence="5">
    <location>
        <position position="748"/>
    </location>
</feature>
<evidence type="ECO:0000256" key="6">
    <source>
        <dbReference type="PROSITE-ProRule" id="PRU00239"/>
    </source>
</evidence>
<dbReference type="PANTHER" id="PTHR10183:SF379">
    <property type="entry name" value="CALPAIN-5"/>
    <property type="match status" value="1"/>
</dbReference>
<dbReference type="Pfam" id="PF00648">
    <property type="entry name" value="Peptidase_C2"/>
    <property type="match status" value="2"/>
</dbReference>
<keyword evidence="4" id="KW-0788">Thiol protease</keyword>
<evidence type="ECO:0000256" key="5">
    <source>
        <dbReference type="PIRSR" id="PIRSR622684-1"/>
    </source>
</evidence>
<feature type="compositionally biased region" description="Polar residues" evidence="7">
    <location>
        <begin position="42"/>
        <end position="52"/>
    </location>
</feature>
<dbReference type="SMART" id="SM00230">
    <property type="entry name" value="CysPc"/>
    <property type="match status" value="2"/>
</dbReference>
<organism evidence="9 10">
    <name type="scientific">Paramecium primaurelia</name>
    <dbReference type="NCBI Taxonomy" id="5886"/>
    <lineage>
        <taxon>Eukaryota</taxon>
        <taxon>Sar</taxon>
        <taxon>Alveolata</taxon>
        <taxon>Ciliophora</taxon>
        <taxon>Intramacronucleata</taxon>
        <taxon>Oligohymenophorea</taxon>
        <taxon>Peniculida</taxon>
        <taxon>Parameciidae</taxon>
        <taxon>Paramecium</taxon>
    </lineage>
</organism>
<evidence type="ECO:0000256" key="2">
    <source>
        <dbReference type="ARBA" id="ARBA00022670"/>
    </source>
</evidence>
<comment type="similarity">
    <text evidence="1">Belongs to the peptidase C2 family.</text>
</comment>
<feature type="region of interest" description="Disordered" evidence="7">
    <location>
        <begin position="1"/>
        <end position="52"/>
    </location>
</feature>
<accession>A0A8S1JTY8</accession>
<evidence type="ECO:0000256" key="4">
    <source>
        <dbReference type="ARBA" id="ARBA00022807"/>
    </source>
</evidence>
<feature type="domain" description="Calpain catalytic" evidence="8">
    <location>
        <begin position="505"/>
        <end position="832"/>
    </location>
</feature>
<protein>
    <recommendedName>
        <fullName evidence="8">Calpain catalytic domain-containing protein</fullName>
    </recommendedName>
</protein>
<dbReference type="PROSITE" id="PS50203">
    <property type="entry name" value="CALPAIN_CAT"/>
    <property type="match status" value="2"/>
</dbReference>
<proteinExistence type="inferred from homology"/>
<dbReference type="EMBL" id="CAJJDM010000007">
    <property type="protein sequence ID" value="CAD8046204.1"/>
    <property type="molecule type" value="Genomic_DNA"/>
</dbReference>
<dbReference type="CDD" id="cd00044">
    <property type="entry name" value="CysPc"/>
    <property type="match status" value="2"/>
</dbReference>
<evidence type="ECO:0000259" key="8">
    <source>
        <dbReference type="PROSITE" id="PS50203"/>
    </source>
</evidence>
<evidence type="ECO:0000313" key="10">
    <source>
        <dbReference type="Proteomes" id="UP000688137"/>
    </source>
</evidence>
<sequence length="1328" mass="154994">MTDNIEKNESIQSYMNYSEQRLMNEDSFLKQKQTQEEDPQAFEQSETQSQNKQIDPMLQQNDEEQEQEIQPIELNPLQIFESKKMEIIQNCQKNKTLYTDPDFPINNSSLYKDPQKPPEFAKDIKSVKWVRPHEISKDAKFVIDFEGDYKQGAFGESWFVGAVVIVGQMKKYNEKQNKQTQQLSQQQISQLEKLILDYDQFDDCGFVAFQFFKNGEWKQVIVDTLLPFDQDSKQILFTQCANPSEFWLPLMEKAYCKLHGNYETICDGHIGEGLVDLTGGIAEINSLRDPQLSKMIENDQLWQVLLQTHKLQFFMGCMNHNETKGTKNADTGTHGILENHHYGIVDVREFPKEKLRLMRIRNVWGPEGGWNGAFSDDSEEWDKHRNLREELKLVFKSKKSDGTWWMSYQDWHQHFNKFYICKVFPESWQQYAIQGNWFGKTLGGVCPLKMPSEGLPDYVQVDTDEKWFNNPQYKIKVHKETKLYLSLMLEDEKITQQPCQKNKTLYTDPDFPINNSSLYKDPQKPPEFAKDIKSVKWVRPHEISKDAKFVIDFEGDYKQGAFGESWFVGAVVIVGQMKKYNEKQNKQTQQLSQQQISQLEKLILDYDQFDDCGFVAFQFFKNGEWKQVIVDTLLPFDQDSKQILFTQCANPSEFWLPLMEKAYCKLHGNYETICDGHIGEGLVDLTGGIAEINSLRDPQLSKMIENDQLWQVLLQTHKLQFFMGCMNHNETKGTKNADTGTHGILENHHYGIVDVREFPKEKLRLMRIRNVWGPEGGWNGAFSDDSEEWDKHRNLREELKLVFKSKKSDGTWWMSYQDWHQHFNKFYICKVFPESWQQYAIQGNWFGKTLGGVCPLKMPSEGLPDYVQVDTDEKWFNNPQYKIKVHKETKLYLSLMLEDEKITQQPYVACNLMVIANKARLSRIWERPPNQDIVIDMNPKGDIQAQREITQYLILKNFEGKTFGNYMVVPNMIVNETRKEEKRNFILRIFSSDKIDVAEMSETLEIQQEGSWNETSAGGKRKYDNGKENPNWCKNPQYFLNLSVSTHLKIILRRQGQVKRAKGTKIGMTICRFDKAPSNSLNIIKQQKGGGTNLVRLLKQTQQQLEAPKMVGIQRKLLIGSNEKFKQSTYFNEDVAALYFHFNPTEGPFIIIPSLDQEDRSANYKLTIYSNQEVELTRLDETKNQVHIGKWEQDISDGGCHLYEDPYEKDTSKRTWTMNPKYSLQFFEPIHITITLCIAEKNWKSKTKNTVGGMIGVYLIEKSENKITTQQIVRVPNFLPINEIQEEFDLQPTKNGYYIMPTTYQSKIHGQFILAVQGDKEFTLQALK</sequence>
<feature type="compositionally biased region" description="Polar residues" evidence="7">
    <location>
        <begin position="10"/>
        <end position="21"/>
    </location>
</feature>
<dbReference type="FunFam" id="2.60.120.380:FF:000033">
    <property type="entry name" value="Uncharacterized protein"/>
    <property type="match status" value="1"/>
</dbReference>
<feature type="compositionally biased region" description="Basic and acidic residues" evidence="7">
    <location>
        <begin position="22"/>
        <end position="35"/>
    </location>
</feature>
<dbReference type="InterPro" id="IPR022682">
    <property type="entry name" value="Calpain_domain_III"/>
</dbReference>
<gene>
    <name evidence="9" type="ORF">PPRIM_AZ9-3.1.T0100235</name>
</gene>
<dbReference type="Proteomes" id="UP000688137">
    <property type="component" value="Unassembled WGS sequence"/>
</dbReference>
<comment type="caution">
    <text evidence="9">The sequence shown here is derived from an EMBL/GenBank/DDBJ whole genome shotgun (WGS) entry which is preliminary data.</text>
</comment>
<dbReference type="PANTHER" id="PTHR10183">
    <property type="entry name" value="CALPAIN"/>
    <property type="match status" value="1"/>
</dbReference>
<evidence type="ECO:0000256" key="7">
    <source>
        <dbReference type="SAM" id="MobiDB-lite"/>
    </source>
</evidence>
<dbReference type="Pfam" id="PF01067">
    <property type="entry name" value="Calpain_III"/>
    <property type="match status" value="1"/>
</dbReference>
<dbReference type="InterPro" id="IPR022684">
    <property type="entry name" value="Calpain_cysteine_protease"/>
</dbReference>
<keyword evidence="3" id="KW-0378">Hydrolase</keyword>
<dbReference type="GO" id="GO:0006508">
    <property type="term" value="P:proteolysis"/>
    <property type="evidence" value="ECO:0007669"/>
    <property type="project" value="UniProtKB-KW"/>
</dbReference>
<dbReference type="InterPro" id="IPR001300">
    <property type="entry name" value="Peptidase_C2_calpain_cat"/>
</dbReference>
<keyword evidence="2" id="KW-0645">Protease</keyword>
<name>A0A8S1JTY8_PARPR</name>
<feature type="domain" description="Calpain catalytic" evidence="8">
    <location>
        <begin position="97"/>
        <end position="424"/>
    </location>
</feature>
<dbReference type="OMA" id="FRERIEW"/>
<keyword evidence="10" id="KW-1185">Reference proteome</keyword>
<reference evidence="9" key="1">
    <citation type="submission" date="2021-01" db="EMBL/GenBank/DDBJ databases">
        <authorList>
            <consortium name="Genoscope - CEA"/>
            <person name="William W."/>
        </authorList>
    </citation>
    <scope>NUCLEOTIDE SEQUENCE</scope>
</reference>
<feature type="active site" evidence="5">
    <location>
        <position position="770"/>
    </location>
</feature>
<evidence type="ECO:0000256" key="1">
    <source>
        <dbReference type="ARBA" id="ARBA00007623"/>
    </source>
</evidence>
<evidence type="ECO:0000256" key="3">
    <source>
        <dbReference type="ARBA" id="ARBA00022801"/>
    </source>
</evidence>
<evidence type="ECO:0000313" key="9">
    <source>
        <dbReference type="EMBL" id="CAD8046204.1"/>
    </source>
</evidence>
<dbReference type="GO" id="GO:0004198">
    <property type="term" value="F:calcium-dependent cysteine-type endopeptidase activity"/>
    <property type="evidence" value="ECO:0007669"/>
    <property type="project" value="InterPro"/>
</dbReference>